<dbReference type="AlphaFoldDB" id="A0A6J4VJF8"/>
<feature type="non-terminal residue" evidence="2">
    <location>
        <position position="137"/>
    </location>
</feature>
<sequence>GAPSPAHCLRRARASSLRPSPWATRPGGRKLPTKLSPHPHRSHPPVRAVRSCLAWCDLVWPVGRAEPPQSDAGPTIPCGPLQRWMVEAVYPDSSRMGTWGAGPSRVGKARRALGVSSVPTGEDRGSRADDREDAQPV</sequence>
<accession>A0A6J4VJF8</accession>
<feature type="region of interest" description="Disordered" evidence="1">
    <location>
        <begin position="1"/>
        <end position="46"/>
    </location>
</feature>
<feature type="region of interest" description="Disordered" evidence="1">
    <location>
        <begin position="94"/>
        <end position="137"/>
    </location>
</feature>
<proteinExistence type="predicted"/>
<feature type="compositionally biased region" description="Basic and acidic residues" evidence="1">
    <location>
        <begin position="121"/>
        <end position="137"/>
    </location>
</feature>
<dbReference type="EMBL" id="CADCWM010000806">
    <property type="protein sequence ID" value="CAA9581250.1"/>
    <property type="molecule type" value="Genomic_DNA"/>
</dbReference>
<gene>
    <name evidence="2" type="ORF">AVDCRST_MAG88-3359</name>
</gene>
<feature type="non-terminal residue" evidence="2">
    <location>
        <position position="1"/>
    </location>
</feature>
<protein>
    <submittedName>
        <fullName evidence="2">Uncharacterized protein</fullName>
    </submittedName>
</protein>
<name>A0A6J4VJF8_9BACT</name>
<reference evidence="2" key="1">
    <citation type="submission" date="2020-02" db="EMBL/GenBank/DDBJ databases">
        <authorList>
            <person name="Meier V. D."/>
        </authorList>
    </citation>
    <scope>NUCLEOTIDE SEQUENCE</scope>
    <source>
        <strain evidence="2">AVDCRST_MAG88</strain>
    </source>
</reference>
<evidence type="ECO:0000313" key="2">
    <source>
        <dbReference type="EMBL" id="CAA9581250.1"/>
    </source>
</evidence>
<organism evidence="2">
    <name type="scientific">uncultured Thermomicrobiales bacterium</name>
    <dbReference type="NCBI Taxonomy" id="1645740"/>
    <lineage>
        <taxon>Bacteria</taxon>
        <taxon>Pseudomonadati</taxon>
        <taxon>Thermomicrobiota</taxon>
        <taxon>Thermomicrobia</taxon>
        <taxon>Thermomicrobiales</taxon>
        <taxon>environmental samples</taxon>
    </lineage>
</organism>
<feature type="compositionally biased region" description="Basic residues" evidence="1">
    <location>
        <begin position="27"/>
        <end position="44"/>
    </location>
</feature>
<evidence type="ECO:0000256" key="1">
    <source>
        <dbReference type="SAM" id="MobiDB-lite"/>
    </source>
</evidence>